<dbReference type="Gene3D" id="1.25.40.10">
    <property type="entry name" value="Tetratricopeptide repeat domain"/>
    <property type="match status" value="2"/>
</dbReference>
<dbReference type="InterPro" id="IPR044631">
    <property type="entry name" value="ETO1-like"/>
</dbReference>
<dbReference type="SUPFAM" id="SSF48452">
    <property type="entry name" value="TPR-like"/>
    <property type="match status" value="1"/>
</dbReference>
<gene>
    <name evidence="2" type="ORF">BSAL_16550</name>
</gene>
<keyword evidence="3" id="KW-1185">Reference proteome</keyword>
<dbReference type="PANTHER" id="PTHR44203">
    <property type="entry name" value="ETO1-RELATED"/>
    <property type="match status" value="1"/>
</dbReference>
<reference evidence="3" key="1">
    <citation type="submission" date="2015-09" db="EMBL/GenBank/DDBJ databases">
        <authorList>
            <consortium name="Pathogen Informatics"/>
        </authorList>
    </citation>
    <scope>NUCLEOTIDE SEQUENCE [LARGE SCALE GENOMIC DNA]</scope>
    <source>
        <strain evidence="3">Lake Konstanz</strain>
    </source>
</reference>
<protein>
    <submittedName>
        <fullName evidence="2">Uncharacterized protein</fullName>
    </submittedName>
</protein>
<dbReference type="GO" id="GO:0010105">
    <property type="term" value="P:negative regulation of ethylene-activated signaling pathway"/>
    <property type="evidence" value="ECO:0007669"/>
    <property type="project" value="InterPro"/>
</dbReference>
<evidence type="ECO:0000256" key="1">
    <source>
        <dbReference type="SAM" id="MobiDB-lite"/>
    </source>
</evidence>
<dbReference type="InterPro" id="IPR011990">
    <property type="entry name" value="TPR-like_helical_dom_sf"/>
</dbReference>
<dbReference type="VEuPathDB" id="TriTrypDB:BSAL_16550"/>
<dbReference type="PANTHER" id="PTHR44203:SF8">
    <property type="entry name" value="ETHYLENE-OVERPRODUCTION PROTEIN 1"/>
    <property type="match status" value="1"/>
</dbReference>
<organism evidence="2 3">
    <name type="scientific">Bodo saltans</name>
    <name type="common">Flagellated protozoan</name>
    <dbReference type="NCBI Taxonomy" id="75058"/>
    <lineage>
        <taxon>Eukaryota</taxon>
        <taxon>Discoba</taxon>
        <taxon>Euglenozoa</taxon>
        <taxon>Kinetoplastea</taxon>
        <taxon>Metakinetoplastina</taxon>
        <taxon>Eubodonida</taxon>
        <taxon>Bodonidae</taxon>
        <taxon>Bodo</taxon>
    </lineage>
</organism>
<sequence>MRCCTPMSLEHETLNAQATSYKQSGGVNHKVPSLHCSYAVLFTSLFPEFLSGYLSASDVLNVGMVSKAFYRAVQQPQVWRTLLQCHFRFSDADIKALDRLTAGPLASGGSPSTPSSSLYVRAQQASSFVLRPGCTIDPLMLAADFPRLARVLHGQPVSCACSTGRKSLPSPDRCTSTLAGYLTSSQGVTPTPSRHRPWSTTMSSQQVGLGGGRPNRLELVTPTSVQEEDDDNDFGEFHLRASIHDLVANAGQRGGGHVPILPSIRAPLESMQLPEDDAWSGRWHNELPSQHANEYLFHVEQGTHATLSSFEGIVLEPLVQSTHFGDDDDDGTYASGALVLGSECHNRFSEIWESQEASRQPTSATTVLHLPLEPFEYSEPLHDDGVRSSSLMSHWFGSGVDNTTPVPRVLATWHHDDDGEPHQQEEWAAAAVCTKRDSECCSTNTVVLASVVCAETLVSSLRCGADVYPFQKLFAYVHRHRVRTFLDDSASSRSEALEAFQSDRCEEALELINKSVERMMEGGCGSTTATNLRDALVRDLLLRGRILRALQRDDEALGDFALAYVLDESCQEAYAESSVIVTGAERCATLAANVLSSSFLVDAAYDELVVAGKSITDCAAFLFEVLFWRGPSPMLYMYQYLMCDTIGYRPSRLLLNAERLAESPSERLTIRSWILHDSGHLEQARSTAELAVSLMSHDVTRSVATTEQRCVEMTKCLMEIHNIEQFFTTHAPTTASHIVQKLVAIREAMQALNDVDLASVLAVVNVEEMRVFVQALYQCDVADGSRSREDIASKHCAALLTSSYATSAIASFSYFTLAFMNRDSDVAVDAYKRHLFSQSLPSRTATALQNLGYIILKRQGPAAALQLFETARVILPTHIQTLKNIARCHTQLGNTEDAYHALSAAANSTVFRGPRAEVLYERSCLTRSHIEDLNLATDLNPRFSHPYRLRAAMFMDRGDAHAAIEEMGKVISLTMSAEDVELRALFRRDAGDRSGAMRDMALAVTLVPTNKEYRNALRELVVFDALNTWNSSSNSFPTDGDSGDLDEELLHLRQLPSSTPSTPVTQTPIDTQHDRLRNAVIDEETDRTVVDVLGLIYSSSHT</sequence>
<feature type="compositionally biased region" description="Polar residues" evidence="1">
    <location>
        <begin position="185"/>
        <end position="207"/>
    </location>
</feature>
<proteinExistence type="predicted"/>
<evidence type="ECO:0000313" key="3">
    <source>
        <dbReference type="Proteomes" id="UP000051952"/>
    </source>
</evidence>
<feature type="region of interest" description="Disordered" evidence="1">
    <location>
        <begin position="185"/>
        <end position="215"/>
    </location>
</feature>
<dbReference type="OrthoDB" id="9997739at2759"/>
<accession>A0A0S4JEU7</accession>
<name>A0A0S4JEU7_BODSA</name>
<dbReference type="EMBL" id="CYKH01001666">
    <property type="protein sequence ID" value="CUG88640.1"/>
    <property type="molecule type" value="Genomic_DNA"/>
</dbReference>
<evidence type="ECO:0000313" key="2">
    <source>
        <dbReference type="EMBL" id="CUG88640.1"/>
    </source>
</evidence>
<dbReference type="SUPFAM" id="SSF81383">
    <property type="entry name" value="F-box domain"/>
    <property type="match status" value="1"/>
</dbReference>
<dbReference type="InterPro" id="IPR036047">
    <property type="entry name" value="F-box-like_dom_sf"/>
</dbReference>
<dbReference type="AlphaFoldDB" id="A0A0S4JEU7"/>
<dbReference type="Proteomes" id="UP000051952">
    <property type="component" value="Unassembled WGS sequence"/>
</dbReference>